<dbReference type="STRING" id="910964.GEAM_4397"/>
<dbReference type="OrthoDB" id="5448848at2"/>
<dbReference type="EMBL" id="JMPJ01000076">
    <property type="protein sequence ID" value="KFC77271.1"/>
    <property type="molecule type" value="Genomic_DNA"/>
</dbReference>
<comment type="caution">
    <text evidence="1">The sequence shown here is derived from an EMBL/GenBank/DDBJ whole genome shotgun (WGS) entry which is preliminary data.</text>
</comment>
<sequence>MAKSFLRSGSLDDIQALGENGQPVYASALQIRETLRLRKQQSIADVLAIPQPNEAGDRIDWYSPIAGKVTSWLSASDSERASAITQLEQCRAVVQTLCQAALKSTKPGQQLFGTLLAKAIQFPDQNHVYLVDGRPVLTFWGFVHLDKKSRIDALDCLRPPVFKPESSLVDLPLPTIKRTEPLPPLVEPKPQVEVKPQPEAAPAAAAKSPANRGWLRFWWLIPGAALAATLVMQFTGAFAPAEHPAPVAPTVTEKRALPASDAPVVTAKAIEPKPVVEDKVEDKPAAVVATPAPQVIPAKATELPLAPAVATPPVVEPAPAPAPVAATPAAPDDKNALTMPSDAVKVGSTKFLNGNWRVVLDIKTPVTGKPPSLKYQIKNGKGTAKIQYGDGMSCKADVSAGLMSSGNLVINSRFKAKCSDGSRYQMPEIVCTQPLNGTADCKGRYDANTVIPMTMKREGK</sequence>
<name>A0A085G0M6_EWIA3</name>
<gene>
    <name evidence="1" type="ORF">GEAM_4397</name>
</gene>
<dbReference type="RefSeq" id="WP_034796159.1">
    <property type="nucleotide sequence ID" value="NZ_JMPJ01000076.1"/>
</dbReference>
<proteinExistence type="predicted"/>
<protein>
    <submittedName>
        <fullName evidence="1">Putative virulence factor</fullName>
    </submittedName>
</protein>
<dbReference type="InterPro" id="IPR047774">
    <property type="entry name" value="SrfA-like"/>
</dbReference>
<accession>A0A085G0M6</accession>
<dbReference type="NCBIfam" id="NF040486">
    <property type="entry name" value="SrfA_fam"/>
    <property type="match status" value="1"/>
</dbReference>
<dbReference type="Proteomes" id="UP000028640">
    <property type="component" value="Unassembled WGS sequence"/>
</dbReference>
<evidence type="ECO:0000313" key="1">
    <source>
        <dbReference type="EMBL" id="KFC77271.1"/>
    </source>
</evidence>
<dbReference type="GeneID" id="78382212"/>
<reference evidence="1 2" key="1">
    <citation type="submission" date="2014-05" db="EMBL/GenBank/DDBJ databases">
        <title>ATOL: Assembling a taxonomically balanced genome-scale reconstruction of the evolutionary history of the Enterobacteriaceae.</title>
        <authorList>
            <person name="Plunkett G.III."/>
            <person name="Neeno-Eckwall E.C."/>
            <person name="Glasner J.D."/>
            <person name="Perna N.T."/>
        </authorList>
    </citation>
    <scope>NUCLEOTIDE SEQUENCE [LARGE SCALE GENOMIC DNA]</scope>
    <source>
        <strain evidence="1 2">ATCC 33852</strain>
    </source>
</reference>
<organism evidence="1 2">
    <name type="scientific">Ewingella americana (strain ATCC 33852 / DSM 4580 / CCUG 14506 / JCM 5911 / LMG 7869 / NCTC 12157 / CDC 1468-78)</name>
    <dbReference type="NCBI Taxonomy" id="910964"/>
    <lineage>
        <taxon>Bacteria</taxon>
        <taxon>Pseudomonadati</taxon>
        <taxon>Pseudomonadota</taxon>
        <taxon>Gammaproteobacteria</taxon>
        <taxon>Enterobacterales</taxon>
        <taxon>Yersiniaceae</taxon>
        <taxon>Ewingella</taxon>
    </lineage>
</organism>
<dbReference type="AlphaFoldDB" id="A0A085G0M6"/>
<dbReference type="eggNOG" id="ENOG502Z7ND">
    <property type="taxonomic scope" value="Bacteria"/>
</dbReference>
<keyword evidence="2" id="KW-1185">Reference proteome</keyword>
<evidence type="ECO:0000313" key="2">
    <source>
        <dbReference type="Proteomes" id="UP000028640"/>
    </source>
</evidence>